<dbReference type="PRINTS" id="PR00598">
    <property type="entry name" value="HTHMARR"/>
</dbReference>
<dbReference type="Proteomes" id="UP001597419">
    <property type="component" value="Unassembled WGS sequence"/>
</dbReference>
<dbReference type="Gene3D" id="1.10.10.10">
    <property type="entry name" value="Winged helix-like DNA-binding domain superfamily/Winged helix DNA-binding domain"/>
    <property type="match status" value="1"/>
</dbReference>
<proteinExistence type="predicted"/>
<comment type="caution">
    <text evidence="2">The sequence shown here is derived from an EMBL/GenBank/DDBJ whole genome shotgun (WGS) entry which is preliminary data.</text>
</comment>
<reference evidence="3" key="1">
    <citation type="journal article" date="2019" name="Int. J. Syst. Evol. Microbiol.">
        <title>The Global Catalogue of Microorganisms (GCM) 10K type strain sequencing project: providing services to taxonomists for standard genome sequencing and annotation.</title>
        <authorList>
            <consortium name="The Broad Institute Genomics Platform"/>
            <consortium name="The Broad Institute Genome Sequencing Center for Infectious Disease"/>
            <person name="Wu L."/>
            <person name="Ma J."/>
        </authorList>
    </citation>
    <scope>NUCLEOTIDE SEQUENCE [LARGE SCALE GENOMIC DNA]</scope>
    <source>
        <strain evidence="3">CGMCC 4.7643</strain>
    </source>
</reference>
<dbReference type="InterPro" id="IPR052526">
    <property type="entry name" value="HTH-type_Bedaq_tolerance"/>
</dbReference>
<dbReference type="InterPro" id="IPR036388">
    <property type="entry name" value="WH-like_DNA-bd_sf"/>
</dbReference>
<feature type="domain" description="HTH marR-type" evidence="1">
    <location>
        <begin position="11"/>
        <end position="144"/>
    </location>
</feature>
<dbReference type="PROSITE" id="PS50995">
    <property type="entry name" value="HTH_MARR_2"/>
    <property type="match status" value="1"/>
</dbReference>
<dbReference type="SUPFAM" id="SSF46785">
    <property type="entry name" value="Winged helix' DNA-binding domain"/>
    <property type="match status" value="1"/>
</dbReference>
<dbReference type="PANTHER" id="PTHR39515">
    <property type="entry name" value="CONSERVED PROTEIN"/>
    <property type="match status" value="1"/>
</dbReference>
<gene>
    <name evidence="2" type="ORF">ACFSYJ_06220</name>
</gene>
<evidence type="ECO:0000313" key="2">
    <source>
        <dbReference type="EMBL" id="MFD2458182.1"/>
    </source>
</evidence>
<dbReference type="InterPro" id="IPR036390">
    <property type="entry name" value="WH_DNA-bd_sf"/>
</dbReference>
<keyword evidence="3" id="KW-1185">Reference proteome</keyword>
<evidence type="ECO:0000259" key="1">
    <source>
        <dbReference type="PROSITE" id="PS50995"/>
    </source>
</evidence>
<evidence type="ECO:0000313" key="3">
    <source>
        <dbReference type="Proteomes" id="UP001597419"/>
    </source>
</evidence>
<sequence length="164" mass="18051">MGSTTEGEDVRLELVRELRAAALIQHAWIIQAWKTQPNLHPAAVMLLSDLSKVGEARPSELAKRRFVDLSVVSRQVTQLQEAGLIDRRPAPDDGRATLISVSERGNAELERWRTTYLEFMRNALGGWDEERITTLTTGLAELNDALRTTLGAPGGCFAAAENGK</sequence>
<dbReference type="InterPro" id="IPR000835">
    <property type="entry name" value="HTH_MarR-typ"/>
</dbReference>
<dbReference type="EMBL" id="JBHUKU010000003">
    <property type="protein sequence ID" value="MFD2458182.1"/>
    <property type="molecule type" value="Genomic_DNA"/>
</dbReference>
<protein>
    <submittedName>
        <fullName evidence="2">MarR family winged helix-turn-helix transcriptional regulator</fullName>
    </submittedName>
</protein>
<accession>A0ABW5G9H6</accession>
<dbReference type="RefSeq" id="WP_345395300.1">
    <property type="nucleotide sequence ID" value="NZ_BAABHG010000007.1"/>
</dbReference>
<organism evidence="2 3">
    <name type="scientific">Amycolatopsis samaneae</name>
    <dbReference type="NCBI Taxonomy" id="664691"/>
    <lineage>
        <taxon>Bacteria</taxon>
        <taxon>Bacillati</taxon>
        <taxon>Actinomycetota</taxon>
        <taxon>Actinomycetes</taxon>
        <taxon>Pseudonocardiales</taxon>
        <taxon>Pseudonocardiaceae</taxon>
        <taxon>Amycolatopsis</taxon>
    </lineage>
</organism>
<dbReference type="Pfam" id="PF12802">
    <property type="entry name" value="MarR_2"/>
    <property type="match status" value="1"/>
</dbReference>
<dbReference type="SMART" id="SM00347">
    <property type="entry name" value="HTH_MARR"/>
    <property type="match status" value="1"/>
</dbReference>
<dbReference type="PANTHER" id="PTHR39515:SF2">
    <property type="entry name" value="HTH-TYPE TRANSCRIPTIONAL REGULATOR RV0880"/>
    <property type="match status" value="1"/>
</dbReference>
<name>A0ABW5G9H6_9PSEU</name>